<gene>
    <name evidence="1" type="ORF">ACFFIP_13500</name>
</gene>
<sequence>MKFFYLSTQASDKGIYELHHRDCVHLPPVSHREYIGPYDNGKEALKKAINFNPNASLCPMCNKSLINLNTENSKKPKVEK</sequence>
<proteinExistence type="predicted"/>
<dbReference type="Proteomes" id="UP001589797">
    <property type="component" value="Unassembled WGS sequence"/>
</dbReference>
<dbReference type="EMBL" id="JBHLWI010000037">
    <property type="protein sequence ID" value="MFC0263702.1"/>
    <property type="molecule type" value="Genomic_DNA"/>
</dbReference>
<keyword evidence="2" id="KW-1185">Reference proteome</keyword>
<organism evidence="1 2">
    <name type="scientific">Fontibacter flavus</name>
    <dbReference type="NCBI Taxonomy" id="654838"/>
    <lineage>
        <taxon>Bacteria</taxon>
        <taxon>Pseudomonadati</taxon>
        <taxon>Bacteroidota</taxon>
        <taxon>Cytophagia</taxon>
        <taxon>Cytophagales</taxon>
        <taxon>Cyclobacteriaceae</taxon>
        <taxon>Fontibacter</taxon>
    </lineage>
</organism>
<accession>A0ABV6FV60</accession>
<reference evidence="1 2" key="1">
    <citation type="submission" date="2024-09" db="EMBL/GenBank/DDBJ databases">
        <authorList>
            <person name="Sun Q."/>
            <person name="Mori K."/>
        </authorList>
    </citation>
    <scope>NUCLEOTIDE SEQUENCE [LARGE SCALE GENOMIC DNA]</scope>
    <source>
        <strain evidence="1 2">CCM 7650</strain>
    </source>
</reference>
<evidence type="ECO:0000313" key="1">
    <source>
        <dbReference type="EMBL" id="MFC0263702.1"/>
    </source>
</evidence>
<name>A0ABV6FV60_9BACT</name>
<comment type="caution">
    <text evidence="1">The sequence shown here is derived from an EMBL/GenBank/DDBJ whole genome shotgun (WGS) entry which is preliminary data.</text>
</comment>
<protein>
    <submittedName>
        <fullName evidence="1">Uncharacterized protein</fullName>
    </submittedName>
</protein>
<dbReference type="RefSeq" id="WP_382388186.1">
    <property type="nucleotide sequence ID" value="NZ_JBHLWI010000037.1"/>
</dbReference>
<evidence type="ECO:0000313" key="2">
    <source>
        <dbReference type="Proteomes" id="UP001589797"/>
    </source>
</evidence>